<sequence length="318" mass="34403">MRLFLTGLMASAAAAAFSATADAADYVFATPDEAYAILSADDEFTLRLQPMEIGLRLADNAQTSREALNALYRDSVRNFTDEERARLEALLAEDAALLDSLSPLLPDDVLFIATNGGLDGGFPHTRGNAIVFTPGWLAGGDAGFRQTFYHELWHVLSRHNRDRADEIFGLIGFEPCEVILPESLSERRLTNPDAPFNAHYAPLEMDQADGVVPVLFLPEGGYDPALEGGFGAHLGFALMAVDAVDGTCRAATDADGNPMLIAPGNLPQYLDLIGRNTGYIIHPEETLADNFVLWVNGAEGVPDPEVVERLGAWIEANR</sequence>
<feature type="chain" id="PRO_5045926589" description="DUF4157 domain-containing protein" evidence="1">
    <location>
        <begin position="24"/>
        <end position="318"/>
    </location>
</feature>
<organism evidence="2 3">
    <name type="scientific">Hyphobacterium vulgare</name>
    <dbReference type="NCBI Taxonomy" id="1736751"/>
    <lineage>
        <taxon>Bacteria</taxon>
        <taxon>Pseudomonadati</taxon>
        <taxon>Pseudomonadota</taxon>
        <taxon>Alphaproteobacteria</taxon>
        <taxon>Maricaulales</taxon>
        <taxon>Maricaulaceae</taxon>
        <taxon>Hyphobacterium</taxon>
    </lineage>
</organism>
<evidence type="ECO:0000313" key="2">
    <source>
        <dbReference type="EMBL" id="MFC2924860.1"/>
    </source>
</evidence>
<dbReference type="Proteomes" id="UP001595379">
    <property type="component" value="Unassembled WGS sequence"/>
</dbReference>
<proteinExistence type="predicted"/>
<feature type="signal peptide" evidence="1">
    <location>
        <begin position="1"/>
        <end position="23"/>
    </location>
</feature>
<gene>
    <name evidence="2" type="ORF">ACFOOR_01935</name>
</gene>
<keyword evidence="3" id="KW-1185">Reference proteome</keyword>
<keyword evidence="1" id="KW-0732">Signal</keyword>
<comment type="caution">
    <text evidence="2">The sequence shown here is derived from an EMBL/GenBank/DDBJ whole genome shotgun (WGS) entry which is preliminary data.</text>
</comment>
<protein>
    <recommendedName>
        <fullName evidence="4">DUF4157 domain-containing protein</fullName>
    </recommendedName>
</protein>
<dbReference type="RefSeq" id="WP_343163435.1">
    <property type="nucleotide sequence ID" value="NZ_JBHRSV010000001.1"/>
</dbReference>
<dbReference type="EMBL" id="JBHRSV010000001">
    <property type="protein sequence ID" value="MFC2924860.1"/>
    <property type="molecule type" value="Genomic_DNA"/>
</dbReference>
<evidence type="ECO:0000256" key="1">
    <source>
        <dbReference type="SAM" id="SignalP"/>
    </source>
</evidence>
<evidence type="ECO:0000313" key="3">
    <source>
        <dbReference type="Proteomes" id="UP001595379"/>
    </source>
</evidence>
<name>A0ABV6ZTU5_9PROT</name>
<accession>A0ABV6ZTU5</accession>
<evidence type="ECO:0008006" key="4">
    <source>
        <dbReference type="Google" id="ProtNLM"/>
    </source>
</evidence>
<reference evidence="3" key="1">
    <citation type="journal article" date="2019" name="Int. J. Syst. Evol. Microbiol.">
        <title>The Global Catalogue of Microorganisms (GCM) 10K type strain sequencing project: providing services to taxonomists for standard genome sequencing and annotation.</title>
        <authorList>
            <consortium name="The Broad Institute Genomics Platform"/>
            <consortium name="The Broad Institute Genome Sequencing Center for Infectious Disease"/>
            <person name="Wu L."/>
            <person name="Ma J."/>
        </authorList>
    </citation>
    <scope>NUCLEOTIDE SEQUENCE [LARGE SCALE GENOMIC DNA]</scope>
    <source>
        <strain evidence="3">KCTC 52487</strain>
    </source>
</reference>